<keyword evidence="3" id="KW-0679">Respiratory chain</keyword>
<dbReference type="InterPro" id="IPR038532">
    <property type="entry name" value="NDUFS4-like_sf"/>
</dbReference>
<evidence type="ECO:0000256" key="4">
    <source>
        <dbReference type="ARBA" id="ARBA00022946"/>
    </source>
</evidence>
<keyword evidence="2" id="KW-0813">Transport</keyword>
<evidence type="ECO:0000313" key="7">
    <source>
        <dbReference type="EMBL" id="OQW53231.1"/>
    </source>
</evidence>
<proteinExistence type="predicted"/>
<dbReference type="InterPro" id="IPR006885">
    <property type="entry name" value="NADH_UbQ_FeS_4_mit-like"/>
</dbReference>
<dbReference type="STRING" id="1827387.A4S15_05550"/>
<keyword evidence="5" id="KW-0249">Electron transport</keyword>
<evidence type="ECO:0000256" key="3">
    <source>
        <dbReference type="ARBA" id="ARBA00022660"/>
    </source>
</evidence>
<accession>A0A1W9I1A2</accession>
<dbReference type="AlphaFoldDB" id="A0A1W9I1A2"/>
<dbReference type="Gene3D" id="3.30.160.190">
    <property type="entry name" value="atu1810 like domain"/>
    <property type="match status" value="1"/>
</dbReference>
<dbReference type="PANTHER" id="PTHR12219">
    <property type="entry name" value="NADH-UBIQUINONE OXIDOREDUCTASE"/>
    <property type="match status" value="1"/>
</dbReference>
<dbReference type="Pfam" id="PF04800">
    <property type="entry name" value="NDUS4"/>
    <property type="match status" value="1"/>
</dbReference>
<gene>
    <name evidence="7" type="ORF">A4S15_05550</name>
</gene>
<dbReference type="PANTHER" id="PTHR12219:SF8">
    <property type="entry name" value="NADH DEHYDROGENASE [UBIQUINONE] IRON-SULFUR PROTEIN 4, MITOCHONDRIAL"/>
    <property type="match status" value="1"/>
</dbReference>
<dbReference type="GO" id="GO:0022900">
    <property type="term" value="P:electron transport chain"/>
    <property type="evidence" value="ECO:0007669"/>
    <property type="project" value="InterPro"/>
</dbReference>
<comment type="caution">
    <text evidence="7">The sequence shown here is derived from an EMBL/GenBank/DDBJ whole genome shotgun (WGS) entry which is preliminary data.</text>
</comment>
<dbReference type="Proteomes" id="UP000192872">
    <property type="component" value="Unassembled WGS sequence"/>
</dbReference>
<evidence type="ECO:0000256" key="1">
    <source>
        <dbReference type="ARBA" id="ARBA00004370"/>
    </source>
</evidence>
<keyword evidence="4" id="KW-0809">Transit peptide</keyword>
<sequence>MTARIYKPARSAMQSGRGKTKMWLLEFQPHERRGADPLMGWVSSGDTQTQVKLWFETREAAAAYAERQGIAYEVSESAASESPAMSYSDNFKFTRIGQWTH</sequence>
<dbReference type="EMBL" id="LWDL01000010">
    <property type="protein sequence ID" value="OQW53231.1"/>
    <property type="molecule type" value="Genomic_DNA"/>
</dbReference>
<comment type="subcellular location">
    <subcellularLocation>
        <location evidence="1">Membrane</location>
    </subcellularLocation>
</comment>
<evidence type="ECO:0000313" key="8">
    <source>
        <dbReference type="Proteomes" id="UP000192872"/>
    </source>
</evidence>
<protein>
    <submittedName>
        <fullName evidence="7">ETC complex I subunit</fullName>
    </submittedName>
</protein>
<evidence type="ECO:0000256" key="2">
    <source>
        <dbReference type="ARBA" id="ARBA00022448"/>
    </source>
</evidence>
<reference evidence="7 8" key="1">
    <citation type="journal article" date="2017" name="Water Res.">
        <title>Comammox in drinking water systems.</title>
        <authorList>
            <person name="Wang Y."/>
            <person name="Ma L."/>
            <person name="Mao Y."/>
            <person name="Jiang X."/>
            <person name="Xia Y."/>
            <person name="Yu K."/>
            <person name="Li B."/>
            <person name="Zhang T."/>
        </authorList>
    </citation>
    <scope>NUCLEOTIDE SEQUENCE [LARGE SCALE GENOMIC DNA]</scope>
    <source>
        <strain evidence="7">SG_bin8</strain>
    </source>
</reference>
<name>A0A1W9I1A2_9HYPH</name>
<dbReference type="RefSeq" id="WP_376800927.1">
    <property type="nucleotide sequence ID" value="NZ_DBNB01000038.1"/>
</dbReference>
<dbReference type="GO" id="GO:0016020">
    <property type="term" value="C:membrane"/>
    <property type="evidence" value="ECO:0007669"/>
    <property type="project" value="UniProtKB-SubCell"/>
</dbReference>
<evidence type="ECO:0000256" key="6">
    <source>
        <dbReference type="ARBA" id="ARBA00023136"/>
    </source>
</evidence>
<keyword evidence="6" id="KW-0472">Membrane</keyword>
<organism evidence="7 8">
    <name type="scientific">Candidatus Raskinella chloraquaticus</name>
    <dbReference type="NCBI Taxonomy" id="1951219"/>
    <lineage>
        <taxon>Bacteria</taxon>
        <taxon>Pseudomonadati</taxon>
        <taxon>Pseudomonadota</taxon>
        <taxon>Alphaproteobacteria</taxon>
        <taxon>Hyphomicrobiales</taxon>
        <taxon>Phreatobacteraceae</taxon>
        <taxon>Candidatus Raskinella</taxon>
    </lineage>
</organism>
<evidence type="ECO:0000256" key="5">
    <source>
        <dbReference type="ARBA" id="ARBA00022982"/>
    </source>
</evidence>